<reference evidence="2 3" key="1">
    <citation type="journal article" date="2016" name="Fungal Biol.">
        <title>The genome of Xylona heveae provides a window into fungal endophytism.</title>
        <authorList>
            <person name="Gazis R."/>
            <person name="Kuo A."/>
            <person name="Riley R."/>
            <person name="LaButti K."/>
            <person name="Lipzen A."/>
            <person name="Lin J."/>
            <person name="Amirebrahimi M."/>
            <person name="Hesse C.N."/>
            <person name="Spatafora J.W."/>
            <person name="Henrissat B."/>
            <person name="Hainaut M."/>
            <person name="Grigoriev I.V."/>
            <person name="Hibbett D.S."/>
        </authorList>
    </citation>
    <scope>NUCLEOTIDE SEQUENCE [LARGE SCALE GENOMIC DNA]</scope>
    <source>
        <strain evidence="2 3">TC161</strain>
    </source>
</reference>
<gene>
    <name evidence="2" type="ORF">L228DRAFT_167725</name>
</gene>
<feature type="transmembrane region" description="Helical" evidence="1">
    <location>
        <begin position="62"/>
        <end position="86"/>
    </location>
</feature>
<evidence type="ECO:0000313" key="2">
    <source>
        <dbReference type="EMBL" id="KZF21182.1"/>
    </source>
</evidence>
<evidence type="ECO:0000313" key="3">
    <source>
        <dbReference type="Proteomes" id="UP000076632"/>
    </source>
</evidence>
<dbReference type="InParanoid" id="A0A165FN79"/>
<protein>
    <submittedName>
        <fullName evidence="2">Uncharacterized protein</fullName>
    </submittedName>
</protein>
<feature type="transmembrane region" description="Helical" evidence="1">
    <location>
        <begin position="98"/>
        <end position="122"/>
    </location>
</feature>
<feature type="transmembrane region" description="Helical" evidence="1">
    <location>
        <begin position="129"/>
        <end position="153"/>
    </location>
</feature>
<keyword evidence="1" id="KW-1133">Transmembrane helix</keyword>
<feature type="transmembrane region" description="Helical" evidence="1">
    <location>
        <begin position="165"/>
        <end position="185"/>
    </location>
</feature>
<accession>A0A165FN79</accession>
<dbReference type="RefSeq" id="XP_018186737.1">
    <property type="nucleotide sequence ID" value="XM_018329447.1"/>
</dbReference>
<keyword evidence="3" id="KW-1185">Reference proteome</keyword>
<keyword evidence="1" id="KW-0472">Membrane</keyword>
<proteinExistence type="predicted"/>
<sequence length="201" mass="23811">MNVTMEKPKKGENPTNKIWSLSTFFATSLPLAFGSIIVPLVLGAVIRYFVQFTAKYRAYWRITYIVILVLYVFVFYIILPALFWVIPKLRYSMFYTDNYLIISIVTDVVIILFAMGQVYWAFRRKSRRVVWVFCLVVFAVTSVFDCLPFAYYSYNYHYSYGNPPVRVMGLVQLALLFLVWSAPRWRRWARNIRRRLSRGTP</sequence>
<evidence type="ECO:0000256" key="1">
    <source>
        <dbReference type="SAM" id="Phobius"/>
    </source>
</evidence>
<dbReference type="AlphaFoldDB" id="A0A165FN79"/>
<keyword evidence="1" id="KW-0812">Transmembrane</keyword>
<feature type="transmembrane region" description="Helical" evidence="1">
    <location>
        <begin position="29"/>
        <end position="50"/>
    </location>
</feature>
<name>A0A165FN79_XYLHT</name>
<organism evidence="2 3">
    <name type="scientific">Xylona heveae (strain CBS 132557 / TC161)</name>
    <dbReference type="NCBI Taxonomy" id="1328760"/>
    <lineage>
        <taxon>Eukaryota</taxon>
        <taxon>Fungi</taxon>
        <taxon>Dikarya</taxon>
        <taxon>Ascomycota</taxon>
        <taxon>Pezizomycotina</taxon>
        <taxon>Xylonomycetes</taxon>
        <taxon>Xylonales</taxon>
        <taxon>Xylonaceae</taxon>
        <taxon>Xylona</taxon>
    </lineage>
</organism>
<dbReference type="EMBL" id="KV407461">
    <property type="protein sequence ID" value="KZF21182.1"/>
    <property type="molecule type" value="Genomic_DNA"/>
</dbReference>
<dbReference type="GeneID" id="28894584"/>
<dbReference type="Proteomes" id="UP000076632">
    <property type="component" value="Unassembled WGS sequence"/>
</dbReference>